<feature type="chain" id="PRO_5023074747" evidence="1">
    <location>
        <begin position="23"/>
        <end position="411"/>
    </location>
</feature>
<dbReference type="RefSeq" id="WP_146786078.1">
    <property type="nucleotide sequence ID" value="NZ_CP042434.1"/>
</dbReference>
<reference evidence="2 3" key="1">
    <citation type="journal article" date="2017" name="Int. J. Syst. Evol. Microbiol.">
        <title>Arachidicoccus ginsenosidivorans sp. nov., with ginsenoside-converting activity isolated from ginseng cultivating soil.</title>
        <authorList>
            <person name="Siddiqi M.Z."/>
            <person name="Aslam Z."/>
            <person name="Im W.T."/>
        </authorList>
    </citation>
    <scope>NUCLEOTIDE SEQUENCE [LARGE SCALE GENOMIC DNA]</scope>
    <source>
        <strain evidence="2 3">Gsoil 809</strain>
    </source>
</reference>
<proteinExistence type="predicted"/>
<evidence type="ECO:0000313" key="2">
    <source>
        <dbReference type="EMBL" id="QEC73525.1"/>
    </source>
</evidence>
<feature type="signal peptide" evidence="1">
    <location>
        <begin position="1"/>
        <end position="22"/>
    </location>
</feature>
<evidence type="ECO:0000256" key="1">
    <source>
        <dbReference type="SAM" id="SignalP"/>
    </source>
</evidence>
<dbReference type="EMBL" id="CP042434">
    <property type="protein sequence ID" value="QEC73525.1"/>
    <property type="molecule type" value="Genomic_DNA"/>
</dbReference>
<dbReference type="Pfam" id="PF17170">
    <property type="entry name" value="DUF5128"/>
    <property type="match status" value="1"/>
</dbReference>
<sequence>MRRSILLLLTGVTIALSQMCLGQPNDQQTVKTLRVNPDYARGGTVSQLFDSITYIPLETTKESTFGNIQYLQVSRHYFAFFDYSTKGIFVFDKKGKFIGKITKVPGLNDIWELANFVLNPYSEHIYLVYSIWDKHSVTVISKLAIYKPDGQLDHQQLFDTTNFNGLNADMYTFIDTTTTLHSVNPDKNPHHTYFVTVKDFKQPEKYIMPETKGDPFINPRKSYHRSSTQDGWGFWTRGYDYTFLTSKGEQLQAFKMLLPAKISLDSSFYRDSAMMRPGNAANEFGRKHSKLVTSISQVFRCGSLQFFTFIMGYYSSIDCSYFYNLSNGNLYNFGKITPDSTNGYLPIVSVAPAAADSNYIYSFMPSFALFSAKEQAADKHPVYSPVMQQYFATENRKSNPVIVLLKPKKDL</sequence>
<dbReference type="KEGG" id="agi:FSB73_19530"/>
<dbReference type="Proteomes" id="UP000321291">
    <property type="component" value="Chromosome"/>
</dbReference>
<gene>
    <name evidence="2" type="ORF">FSB73_19530</name>
</gene>
<evidence type="ECO:0000313" key="3">
    <source>
        <dbReference type="Proteomes" id="UP000321291"/>
    </source>
</evidence>
<organism evidence="2 3">
    <name type="scientific">Arachidicoccus ginsenosidivorans</name>
    <dbReference type="NCBI Taxonomy" id="496057"/>
    <lineage>
        <taxon>Bacteria</taxon>
        <taxon>Pseudomonadati</taxon>
        <taxon>Bacteroidota</taxon>
        <taxon>Chitinophagia</taxon>
        <taxon>Chitinophagales</taxon>
        <taxon>Chitinophagaceae</taxon>
        <taxon>Arachidicoccus</taxon>
    </lineage>
</organism>
<dbReference type="OrthoDB" id="828283at2"/>
<protein>
    <submittedName>
        <fullName evidence="2">6-bladed beta-propeller</fullName>
    </submittedName>
</protein>
<name>A0A5B8VSH0_9BACT</name>
<dbReference type="AlphaFoldDB" id="A0A5B8VSH0"/>
<keyword evidence="1" id="KW-0732">Signal</keyword>
<keyword evidence="3" id="KW-1185">Reference proteome</keyword>
<accession>A0A5B8VSH0</accession>